<organism evidence="2 3">
    <name type="scientific">Pleuronectes platessa</name>
    <name type="common">European plaice</name>
    <dbReference type="NCBI Taxonomy" id="8262"/>
    <lineage>
        <taxon>Eukaryota</taxon>
        <taxon>Metazoa</taxon>
        <taxon>Chordata</taxon>
        <taxon>Craniata</taxon>
        <taxon>Vertebrata</taxon>
        <taxon>Euteleostomi</taxon>
        <taxon>Actinopterygii</taxon>
        <taxon>Neopterygii</taxon>
        <taxon>Teleostei</taxon>
        <taxon>Neoteleostei</taxon>
        <taxon>Acanthomorphata</taxon>
        <taxon>Carangaria</taxon>
        <taxon>Pleuronectiformes</taxon>
        <taxon>Pleuronectoidei</taxon>
        <taxon>Pleuronectidae</taxon>
        <taxon>Pleuronectes</taxon>
    </lineage>
</organism>
<evidence type="ECO:0000313" key="2">
    <source>
        <dbReference type="EMBL" id="CAB1434223.1"/>
    </source>
</evidence>
<sequence>MRNMTPSRLLVSTASVNMLRFFRLTAPRRCLTSTQHVHDNLTVHIPPVFTVAADLLGASCSSPAPSREQAPGGRGGEEPSPSGSVTPGSQLRCDGSKRGSRRHSWLFGENMVEL</sequence>
<comment type="caution">
    <text evidence="2">The sequence shown here is derived from an EMBL/GenBank/DDBJ whole genome shotgun (WGS) entry which is preliminary data.</text>
</comment>
<protein>
    <submittedName>
        <fullName evidence="2">Uncharacterized protein</fullName>
    </submittedName>
</protein>
<feature type="region of interest" description="Disordered" evidence="1">
    <location>
        <begin position="60"/>
        <end position="101"/>
    </location>
</feature>
<evidence type="ECO:0000313" key="3">
    <source>
        <dbReference type="Proteomes" id="UP001153269"/>
    </source>
</evidence>
<dbReference type="EMBL" id="CADEAL010001646">
    <property type="protein sequence ID" value="CAB1434223.1"/>
    <property type="molecule type" value="Genomic_DNA"/>
</dbReference>
<gene>
    <name evidence="2" type="ORF">PLEPLA_LOCUS22284</name>
</gene>
<keyword evidence="3" id="KW-1185">Reference proteome</keyword>
<dbReference type="Proteomes" id="UP001153269">
    <property type="component" value="Unassembled WGS sequence"/>
</dbReference>
<feature type="compositionally biased region" description="Low complexity" evidence="1">
    <location>
        <begin position="78"/>
        <end position="89"/>
    </location>
</feature>
<dbReference type="AlphaFoldDB" id="A0A9N7YP25"/>
<name>A0A9N7YP25_PLEPL</name>
<evidence type="ECO:0000256" key="1">
    <source>
        <dbReference type="SAM" id="MobiDB-lite"/>
    </source>
</evidence>
<reference evidence="2" key="1">
    <citation type="submission" date="2020-03" db="EMBL/GenBank/DDBJ databases">
        <authorList>
            <person name="Weist P."/>
        </authorList>
    </citation>
    <scope>NUCLEOTIDE SEQUENCE</scope>
</reference>
<proteinExistence type="predicted"/>
<accession>A0A9N7YP25</accession>